<name>A0A1J5R1I0_9ZZZZ</name>
<dbReference type="EMBL" id="MLJW01000690">
    <property type="protein sequence ID" value="OIQ83587.1"/>
    <property type="molecule type" value="Genomic_DNA"/>
</dbReference>
<dbReference type="AlphaFoldDB" id="A0A1J5R1I0"/>
<evidence type="ECO:0008006" key="3">
    <source>
        <dbReference type="Google" id="ProtNLM"/>
    </source>
</evidence>
<dbReference type="PROSITE" id="PS00409">
    <property type="entry name" value="PROKAR_NTER_METHYL"/>
    <property type="match status" value="1"/>
</dbReference>
<protein>
    <recommendedName>
        <fullName evidence="3">Prepilin-type N-terminal cleavage/methylation domain-containing protein</fullName>
    </recommendedName>
</protein>
<keyword evidence="1" id="KW-0472">Membrane</keyword>
<organism evidence="2">
    <name type="scientific">mine drainage metagenome</name>
    <dbReference type="NCBI Taxonomy" id="410659"/>
    <lineage>
        <taxon>unclassified sequences</taxon>
        <taxon>metagenomes</taxon>
        <taxon>ecological metagenomes</taxon>
    </lineage>
</organism>
<evidence type="ECO:0000313" key="2">
    <source>
        <dbReference type="EMBL" id="OIQ83587.1"/>
    </source>
</evidence>
<keyword evidence="1" id="KW-1133">Transmembrane helix</keyword>
<accession>A0A1J5R1I0</accession>
<evidence type="ECO:0000256" key="1">
    <source>
        <dbReference type="SAM" id="Phobius"/>
    </source>
</evidence>
<dbReference type="InterPro" id="IPR012902">
    <property type="entry name" value="N_methyl_site"/>
</dbReference>
<sequence>MLRAEDTERSAQQSGFTLIELLISSGLSIIVLVIAGGILISGLRGQEVTRTVTDAANTAQQIVRSVQAGVRNASAIAVTSDVVAGTQLLLARTIGSNPNSTAASCQAWYYTPLNGGTVYTTKTTPASVIALPAGGPQGLWTVLGSGVTPADPATGKVFNAPSGNRVELNFDVAAGAHPYVLINTMTYTPQTTTVSAPCF</sequence>
<keyword evidence="1" id="KW-0812">Transmembrane</keyword>
<proteinExistence type="predicted"/>
<reference evidence="2" key="1">
    <citation type="submission" date="2016-10" db="EMBL/GenBank/DDBJ databases">
        <title>Sequence of Gallionella enrichment culture.</title>
        <authorList>
            <person name="Poehlein A."/>
            <person name="Muehling M."/>
            <person name="Daniel R."/>
        </authorList>
    </citation>
    <scope>NUCLEOTIDE SEQUENCE</scope>
</reference>
<feature type="transmembrane region" description="Helical" evidence="1">
    <location>
        <begin position="21"/>
        <end position="43"/>
    </location>
</feature>
<dbReference type="Pfam" id="PF07963">
    <property type="entry name" value="N_methyl"/>
    <property type="match status" value="1"/>
</dbReference>
<gene>
    <name evidence="2" type="ORF">GALL_346190</name>
</gene>
<comment type="caution">
    <text evidence="2">The sequence shown here is derived from an EMBL/GenBank/DDBJ whole genome shotgun (WGS) entry which is preliminary data.</text>
</comment>